<keyword evidence="2" id="KW-1185">Reference proteome</keyword>
<organism evidence="1 2">
    <name type="scientific">Portunus trituberculatus</name>
    <name type="common">Swimming crab</name>
    <name type="synonym">Neptunus trituberculatus</name>
    <dbReference type="NCBI Taxonomy" id="210409"/>
    <lineage>
        <taxon>Eukaryota</taxon>
        <taxon>Metazoa</taxon>
        <taxon>Ecdysozoa</taxon>
        <taxon>Arthropoda</taxon>
        <taxon>Crustacea</taxon>
        <taxon>Multicrustacea</taxon>
        <taxon>Malacostraca</taxon>
        <taxon>Eumalacostraca</taxon>
        <taxon>Eucarida</taxon>
        <taxon>Decapoda</taxon>
        <taxon>Pleocyemata</taxon>
        <taxon>Brachyura</taxon>
        <taxon>Eubrachyura</taxon>
        <taxon>Portunoidea</taxon>
        <taxon>Portunidae</taxon>
        <taxon>Portuninae</taxon>
        <taxon>Portunus</taxon>
    </lineage>
</organism>
<evidence type="ECO:0000313" key="2">
    <source>
        <dbReference type="Proteomes" id="UP000324222"/>
    </source>
</evidence>
<sequence length="25" mass="2714">MLPLSTLPLLHPASSTIFYVSILCP</sequence>
<dbReference type="AlphaFoldDB" id="A0A5B7HZP9"/>
<name>A0A5B7HZP9_PORTR</name>
<protein>
    <submittedName>
        <fullName evidence="1">Uncharacterized protein</fullName>
    </submittedName>
</protein>
<dbReference type="EMBL" id="VSRR010037957">
    <property type="protein sequence ID" value="MPC73974.1"/>
    <property type="molecule type" value="Genomic_DNA"/>
</dbReference>
<gene>
    <name evidence="1" type="ORF">E2C01_068317</name>
</gene>
<reference evidence="1 2" key="1">
    <citation type="submission" date="2019-05" db="EMBL/GenBank/DDBJ databases">
        <title>Another draft genome of Portunus trituberculatus and its Hox gene families provides insights of decapod evolution.</title>
        <authorList>
            <person name="Jeong J.-H."/>
            <person name="Song I."/>
            <person name="Kim S."/>
            <person name="Choi T."/>
            <person name="Kim D."/>
            <person name="Ryu S."/>
            <person name="Kim W."/>
        </authorList>
    </citation>
    <scope>NUCLEOTIDE SEQUENCE [LARGE SCALE GENOMIC DNA]</scope>
    <source>
        <tissue evidence="1">Muscle</tissue>
    </source>
</reference>
<evidence type="ECO:0000313" key="1">
    <source>
        <dbReference type="EMBL" id="MPC73974.1"/>
    </source>
</evidence>
<proteinExistence type="predicted"/>
<dbReference type="Proteomes" id="UP000324222">
    <property type="component" value="Unassembled WGS sequence"/>
</dbReference>
<comment type="caution">
    <text evidence="1">The sequence shown here is derived from an EMBL/GenBank/DDBJ whole genome shotgun (WGS) entry which is preliminary data.</text>
</comment>
<accession>A0A5B7HZP9</accession>